<dbReference type="AlphaFoldDB" id="A0A2M6XCS7"/>
<gene>
    <name evidence="2" type="ORF">COT44_03215</name>
</gene>
<dbReference type="Gene3D" id="3.10.28.10">
    <property type="entry name" value="Homing endonucleases"/>
    <property type="match status" value="1"/>
</dbReference>
<sequence length="223" mass="26087">MAYVLGFIFADGAIQDVQKSSRTCYLTLSSNDRTILEQIRKILGSEHKIYIRKPHFTTFPNGKYLSKEHFILRIRSKLLYNDLLKFGLTPKKSLTIKFPKIPPEYLSYFIRGYFDDDGCLHLKKHLYPLVVFTSGSSKFLKGLSLNLQKAGVVPIKKITINDYGSSAYFQLRYGTQNSYNILKYMYSNLEESPFLERKYFIYRKYLEIPHRALKSNTCFYSSK</sequence>
<feature type="domain" description="DOD-type homing endonuclease" evidence="1">
    <location>
        <begin position="4"/>
        <end position="152"/>
    </location>
</feature>
<evidence type="ECO:0000259" key="1">
    <source>
        <dbReference type="PROSITE" id="PS50819"/>
    </source>
</evidence>
<dbReference type="EMBL" id="PEYO01000017">
    <property type="protein sequence ID" value="PIU03427.1"/>
    <property type="molecule type" value="Genomic_DNA"/>
</dbReference>
<organism evidence="2 3">
    <name type="scientific">Candidatus Shapirobacteria bacterium CG08_land_8_20_14_0_20_39_18</name>
    <dbReference type="NCBI Taxonomy" id="1974883"/>
    <lineage>
        <taxon>Bacteria</taxon>
        <taxon>Candidatus Shapironibacteriota</taxon>
    </lineage>
</organism>
<dbReference type="Proteomes" id="UP000228996">
    <property type="component" value="Unassembled WGS sequence"/>
</dbReference>
<evidence type="ECO:0000313" key="3">
    <source>
        <dbReference type="Proteomes" id="UP000228996"/>
    </source>
</evidence>
<comment type="caution">
    <text evidence="2">The sequence shown here is derived from an EMBL/GenBank/DDBJ whole genome shotgun (WGS) entry which is preliminary data.</text>
</comment>
<reference evidence="3" key="1">
    <citation type="submission" date="2017-09" db="EMBL/GenBank/DDBJ databases">
        <title>Depth-based differentiation of microbial function through sediment-hosted aquifers and enrichment of novel symbionts in the deep terrestrial subsurface.</title>
        <authorList>
            <person name="Probst A.J."/>
            <person name="Ladd B."/>
            <person name="Jarett J.K."/>
            <person name="Geller-Mcgrath D.E."/>
            <person name="Sieber C.M.K."/>
            <person name="Emerson J.B."/>
            <person name="Anantharaman K."/>
            <person name="Thomas B.C."/>
            <person name="Malmstrom R."/>
            <person name="Stieglmeier M."/>
            <person name="Klingl A."/>
            <person name="Woyke T."/>
            <person name="Ryan C.M."/>
            <person name="Banfield J.F."/>
        </authorList>
    </citation>
    <scope>NUCLEOTIDE SEQUENCE [LARGE SCALE GENOMIC DNA]</scope>
</reference>
<dbReference type="InterPro" id="IPR004042">
    <property type="entry name" value="Intein_endonuc_central"/>
</dbReference>
<dbReference type="PROSITE" id="PS50819">
    <property type="entry name" value="INTEIN_ENDONUCLEASE"/>
    <property type="match status" value="1"/>
</dbReference>
<accession>A0A2M6XCS7</accession>
<dbReference type="GO" id="GO:0004519">
    <property type="term" value="F:endonuclease activity"/>
    <property type="evidence" value="ECO:0007669"/>
    <property type="project" value="InterPro"/>
</dbReference>
<dbReference type="InterPro" id="IPR027434">
    <property type="entry name" value="Homing_endonucl"/>
</dbReference>
<proteinExistence type="predicted"/>
<evidence type="ECO:0000313" key="2">
    <source>
        <dbReference type="EMBL" id="PIU03427.1"/>
    </source>
</evidence>
<dbReference type="SUPFAM" id="SSF55608">
    <property type="entry name" value="Homing endonucleases"/>
    <property type="match status" value="2"/>
</dbReference>
<protein>
    <recommendedName>
        <fullName evidence="1">DOD-type homing endonuclease domain-containing protein</fullName>
    </recommendedName>
</protein>
<dbReference type="Pfam" id="PF14528">
    <property type="entry name" value="LAGLIDADG_3"/>
    <property type="match status" value="1"/>
</dbReference>
<dbReference type="InterPro" id="IPR004860">
    <property type="entry name" value="LAGLIDADG_dom"/>
</dbReference>
<name>A0A2M6XCS7_9BACT</name>